<feature type="compositionally biased region" description="Basic residues" evidence="1">
    <location>
        <begin position="126"/>
        <end position="136"/>
    </location>
</feature>
<evidence type="ECO:0000313" key="2">
    <source>
        <dbReference type="EMBL" id="KAK8933763.1"/>
    </source>
</evidence>
<dbReference type="Proteomes" id="UP001418222">
    <property type="component" value="Unassembled WGS sequence"/>
</dbReference>
<dbReference type="AlphaFoldDB" id="A0AAP0B930"/>
<evidence type="ECO:0000256" key="1">
    <source>
        <dbReference type="SAM" id="MobiDB-lite"/>
    </source>
</evidence>
<comment type="caution">
    <text evidence="2">The sequence shown here is derived from an EMBL/GenBank/DDBJ whole genome shotgun (WGS) entry which is preliminary data.</text>
</comment>
<proteinExistence type="predicted"/>
<feature type="compositionally biased region" description="Basic and acidic residues" evidence="1">
    <location>
        <begin position="137"/>
        <end position="146"/>
    </location>
</feature>
<feature type="region of interest" description="Disordered" evidence="1">
    <location>
        <begin position="126"/>
        <end position="146"/>
    </location>
</feature>
<sequence length="146" mass="17211">MFNHSRYEHSLSDVIKEIYHKMEFFSFDGHNVEGSESVPASYQDGFKLCENLNMNNENIASINADNAVNQQDLDTKIEQQLNEAQERRNRARRFLSFTSWVPDLQRVWAPRHPMSEKLAHEILPKVKAKKRKRRRSSIHDRVCETP</sequence>
<protein>
    <submittedName>
        <fullName evidence="2">Uncharacterized protein</fullName>
    </submittedName>
</protein>
<organism evidence="2 3">
    <name type="scientific">Platanthera zijinensis</name>
    <dbReference type="NCBI Taxonomy" id="2320716"/>
    <lineage>
        <taxon>Eukaryota</taxon>
        <taxon>Viridiplantae</taxon>
        <taxon>Streptophyta</taxon>
        <taxon>Embryophyta</taxon>
        <taxon>Tracheophyta</taxon>
        <taxon>Spermatophyta</taxon>
        <taxon>Magnoliopsida</taxon>
        <taxon>Liliopsida</taxon>
        <taxon>Asparagales</taxon>
        <taxon>Orchidaceae</taxon>
        <taxon>Orchidoideae</taxon>
        <taxon>Orchideae</taxon>
        <taxon>Orchidinae</taxon>
        <taxon>Platanthera</taxon>
    </lineage>
</organism>
<accession>A0AAP0B930</accession>
<reference evidence="2 3" key="1">
    <citation type="journal article" date="2022" name="Nat. Plants">
        <title>Genomes of leafy and leafless Platanthera orchids illuminate the evolution of mycoheterotrophy.</title>
        <authorList>
            <person name="Li M.H."/>
            <person name="Liu K.W."/>
            <person name="Li Z."/>
            <person name="Lu H.C."/>
            <person name="Ye Q.L."/>
            <person name="Zhang D."/>
            <person name="Wang J.Y."/>
            <person name="Li Y.F."/>
            <person name="Zhong Z.M."/>
            <person name="Liu X."/>
            <person name="Yu X."/>
            <person name="Liu D.K."/>
            <person name="Tu X.D."/>
            <person name="Liu B."/>
            <person name="Hao Y."/>
            <person name="Liao X.Y."/>
            <person name="Jiang Y.T."/>
            <person name="Sun W.H."/>
            <person name="Chen J."/>
            <person name="Chen Y.Q."/>
            <person name="Ai Y."/>
            <person name="Zhai J.W."/>
            <person name="Wu S.S."/>
            <person name="Zhou Z."/>
            <person name="Hsiao Y.Y."/>
            <person name="Wu W.L."/>
            <person name="Chen Y.Y."/>
            <person name="Lin Y.F."/>
            <person name="Hsu J.L."/>
            <person name="Li C.Y."/>
            <person name="Wang Z.W."/>
            <person name="Zhao X."/>
            <person name="Zhong W.Y."/>
            <person name="Ma X.K."/>
            <person name="Ma L."/>
            <person name="Huang J."/>
            <person name="Chen G.Z."/>
            <person name="Huang M.Z."/>
            <person name="Huang L."/>
            <person name="Peng D.H."/>
            <person name="Luo Y.B."/>
            <person name="Zou S.Q."/>
            <person name="Chen S.P."/>
            <person name="Lan S."/>
            <person name="Tsai W.C."/>
            <person name="Van de Peer Y."/>
            <person name="Liu Z.J."/>
        </authorList>
    </citation>
    <scope>NUCLEOTIDE SEQUENCE [LARGE SCALE GENOMIC DNA]</scope>
    <source>
        <strain evidence="2">Lor287</strain>
    </source>
</reference>
<evidence type="ECO:0000313" key="3">
    <source>
        <dbReference type="Proteomes" id="UP001418222"/>
    </source>
</evidence>
<name>A0AAP0B930_9ASPA</name>
<keyword evidence="3" id="KW-1185">Reference proteome</keyword>
<dbReference type="EMBL" id="JBBWWQ010000013">
    <property type="protein sequence ID" value="KAK8933763.1"/>
    <property type="molecule type" value="Genomic_DNA"/>
</dbReference>
<gene>
    <name evidence="2" type="ORF">KSP39_PZI015877</name>
</gene>